<evidence type="ECO:0000313" key="2">
    <source>
        <dbReference type="EMBL" id="KAK3786944.1"/>
    </source>
</evidence>
<feature type="region of interest" description="Disordered" evidence="1">
    <location>
        <begin position="1"/>
        <end position="25"/>
    </location>
</feature>
<name>A0AAE1DXT1_9GAST</name>
<comment type="caution">
    <text evidence="2">The sequence shown here is derived from an EMBL/GenBank/DDBJ whole genome shotgun (WGS) entry which is preliminary data.</text>
</comment>
<reference evidence="2" key="1">
    <citation type="journal article" date="2023" name="G3 (Bethesda)">
        <title>A reference genome for the long-term kleptoplast-retaining sea slug Elysia crispata morphotype clarki.</title>
        <authorList>
            <person name="Eastman K.E."/>
            <person name="Pendleton A.L."/>
            <person name="Shaikh M.A."/>
            <person name="Suttiyut T."/>
            <person name="Ogas R."/>
            <person name="Tomko P."/>
            <person name="Gavelis G."/>
            <person name="Widhalm J.R."/>
            <person name="Wisecaver J.H."/>
        </authorList>
    </citation>
    <scope>NUCLEOTIDE SEQUENCE</scope>
    <source>
        <strain evidence="2">ECLA1</strain>
    </source>
</reference>
<keyword evidence="3" id="KW-1185">Reference proteome</keyword>
<gene>
    <name evidence="2" type="ORF">RRG08_037409</name>
</gene>
<accession>A0AAE1DXT1</accession>
<organism evidence="2 3">
    <name type="scientific">Elysia crispata</name>
    <name type="common">lettuce slug</name>
    <dbReference type="NCBI Taxonomy" id="231223"/>
    <lineage>
        <taxon>Eukaryota</taxon>
        <taxon>Metazoa</taxon>
        <taxon>Spiralia</taxon>
        <taxon>Lophotrochozoa</taxon>
        <taxon>Mollusca</taxon>
        <taxon>Gastropoda</taxon>
        <taxon>Heterobranchia</taxon>
        <taxon>Euthyneura</taxon>
        <taxon>Panpulmonata</taxon>
        <taxon>Sacoglossa</taxon>
        <taxon>Placobranchoidea</taxon>
        <taxon>Plakobranchidae</taxon>
        <taxon>Elysia</taxon>
    </lineage>
</organism>
<protein>
    <submittedName>
        <fullName evidence="2">Uncharacterized protein</fullName>
    </submittedName>
</protein>
<proteinExistence type="predicted"/>
<evidence type="ECO:0000313" key="3">
    <source>
        <dbReference type="Proteomes" id="UP001283361"/>
    </source>
</evidence>
<dbReference type="EMBL" id="JAWDGP010001927">
    <property type="protein sequence ID" value="KAK3786944.1"/>
    <property type="molecule type" value="Genomic_DNA"/>
</dbReference>
<evidence type="ECO:0000256" key="1">
    <source>
        <dbReference type="SAM" id="MobiDB-lite"/>
    </source>
</evidence>
<dbReference type="AlphaFoldDB" id="A0AAE1DXT1"/>
<sequence>MQVGRDRCDWNSARPKPFSDGTVGQATHALCPRTNGGGAGRASWPVQLKQQWFSRYNASWDTASRVILPIPQRLLIHMSRHGL</sequence>
<dbReference type="Proteomes" id="UP001283361">
    <property type="component" value="Unassembled WGS sequence"/>
</dbReference>